<evidence type="ECO:0000313" key="2">
    <source>
        <dbReference type="Proteomes" id="UP001552299"/>
    </source>
</evidence>
<name>A0ABD0V5V2_DENTH</name>
<evidence type="ECO:0000313" key="1">
    <source>
        <dbReference type="EMBL" id="KAL0920150.1"/>
    </source>
</evidence>
<proteinExistence type="predicted"/>
<comment type="caution">
    <text evidence="1">The sequence shown here is derived from an EMBL/GenBank/DDBJ whole genome shotgun (WGS) entry which is preliminary data.</text>
</comment>
<reference evidence="1 2" key="1">
    <citation type="journal article" date="2024" name="Plant Biotechnol. J.">
        <title>Dendrobium thyrsiflorum genome and its molecular insights into genes involved in important horticultural traits.</title>
        <authorList>
            <person name="Chen B."/>
            <person name="Wang J.Y."/>
            <person name="Zheng P.J."/>
            <person name="Li K.L."/>
            <person name="Liang Y.M."/>
            <person name="Chen X.F."/>
            <person name="Zhang C."/>
            <person name="Zhao X."/>
            <person name="He X."/>
            <person name="Zhang G.Q."/>
            <person name="Liu Z.J."/>
            <person name="Xu Q."/>
        </authorList>
    </citation>
    <scope>NUCLEOTIDE SEQUENCE [LARGE SCALE GENOMIC DNA]</scope>
    <source>
        <strain evidence="1">GZMU011</strain>
    </source>
</reference>
<gene>
    <name evidence="1" type="ORF">M5K25_009264</name>
</gene>
<accession>A0ABD0V5V2</accession>
<sequence length="68" mass="7231">MAVLSTNSPRPPNHKLTAINCNTNSAIGNPTMSIKFSSYFLSNSAELGSTLINPSNQLLPPPPSHLLL</sequence>
<dbReference type="EMBL" id="JANQDX010000008">
    <property type="protein sequence ID" value="KAL0920150.1"/>
    <property type="molecule type" value="Genomic_DNA"/>
</dbReference>
<organism evidence="1 2">
    <name type="scientific">Dendrobium thyrsiflorum</name>
    <name type="common">Pinecone-like raceme dendrobium</name>
    <name type="synonym">Orchid</name>
    <dbReference type="NCBI Taxonomy" id="117978"/>
    <lineage>
        <taxon>Eukaryota</taxon>
        <taxon>Viridiplantae</taxon>
        <taxon>Streptophyta</taxon>
        <taxon>Embryophyta</taxon>
        <taxon>Tracheophyta</taxon>
        <taxon>Spermatophyta</taxon>
        <taxon>Magnoliopsida</taxon>
        <taxon>Liliopsida</taxon>
        <taxon>Asparagales</taxon>
        <taxon>Orchidaceae</taxon>
        <taxon>Epidendroideae</taxon>
        <taxon>Malaxideae</taxon>
        <taxon>Dendrobiinae</taxon>
        <taxon>Dendrobium</taxon>
    </lineage>
</organism>
<protein>
    <submittedName>
        <fullName evidence="1">Uncharacterized protein</fullName>
    </submittedName>
</protein>
<keyword evidence="2" id="KW-1185">Reference proteome</keyword>
<dbReference type="Proteomes" id="UP001552299">
    <property type="component" value="Unassembled WGS sequence"/>
</dbReference>
<dbReference type="AlphaFoldDB" id="A0ABD0V5V2"/>